<keyword evidence="2" id="KW-0732">Signal</keyword>
<dbReference type="EMBL" id="CP001340">
    <property type="protein sequence ID" value="ACL96184.1"/>
    <property type="molecule type" value="Genomic_DNA"/>
</dbReference>
<dbReference type="Proteomes" id="UP000001364">
    <property type="component" value="Chromosome"/>
</dbReference>
<evidence type="ECO:0000256" key="1">
    <source>
        <dbReference type="SAM" id="MobiDB-lite"/>
    </source>
</evidence>
<reference evidence="3 4" key="1">
    <citation type="journal article" date="2010" name="J. Bacteriol.">
        <title>The genetic basis of laboratory adaptation in Caulobacter crescentus.</title>
        <authorList>
            <person name="Marks M.E."/>
            <person name="Castro-Rojas C.M."/>
            <person name="Teiling C."/>
            <person name="Du L."/>
            <person name="Kapatral V."/>
            <person name="Walunas T.L."/>
            <person name="Crosson S."/>
        </authorList>
    </citation>
    <scope>NUCLEOTIDE SEQUENCE [LARGE SCALE GENOMIC DNA]</scope>
    <source>
        <strain evidence="4">NA1000 / CB15N</strain>
    </source>
</reference>
<gene>
    <name evidence="3" type="ordered locus">CCNA_02719</name>
</gene>
<proteinExistence type="predicted"/>
<feature type="chain" id="PRO_5002605932" description="Translation initiation factor IF-2" evidence="2">
    <location>
        <begin position="19"/>
        <end position="204"/>
    </location>
</feature>
<keyword evidence="4" id="KW-1185">Reference proteome</keyword>
<feature type="compositionally biased region" description="Basic and acidic residues" evidence="1">
    <location>
        <begin position="195"/>
        <end position="204"/>
    </location>
</feature>
<dbReference type="KEGG" id="ccs:CCNA_02719"/>
<evidence type="ECO:0000313" key="4">
    <source>
        <dbReference type="Proteomes" id="UP000001364"/>
    </source>
</evidence>
<dbReference type="HOGENOM" id="CLU_1136446_0_0_5"/>
<dbReference type="AlphaFoldDB" id="A0A0H3CBA9"/>
<evidence type="ECO:0000256" key="2">
    <source>
        <dbReference type="SAM" id="SignalP"/>
    </source>
</evidence>
<sequence>MRFAVLIAALACASAAHADGARENRYGPAPARAPTAIDGRAPLYNGASYGGRTLGWTGKRDTAAATAGTAQQQQPWWSRQQAQPQAQRPQAAAATGPAGVTPQAPAPSAPLPQSLYDTPPPNALGASAQPAVAAAPAFQPGQVGARTYSVGRQFGMSPDPIPAAGPSRMVLIAPPPVEDEEEAGPSVQNGGEWSGRAEKDGDLQ</sequence>
<dbReference type="RefSeq" id="YP_002518092.1">
    <property type="nucleotide sequence ID" value="NC_011916.1"/>
</dbReference>
<dbReference type="OrthoDB" id="7190492at2"/>
<evidence type="ECO:0008006" key="5">
    <source>
        <dbReference type="Google" id="ProtNLM"/>
    </source>
</evidence>
<dbReference type="GeneID" id="7330879"/>
<evidence type="ECO:0000313" key="3">
    <source>
        <dbReference type="EMBL" id="ACL96184.1"/>
    </source>
</evidence>
<feature type="region of interest" description="Disordered" evidence="1">
    <location>
        <begin position="22"/>
        <end position="42"/>
    </location>
</feature>
<protein>
    <recommendedName>
        <fullName evidence="5">Translation initiation factor IF-2</fullName>
    </recommendedName>
</protein>
<feature type="region of interest" description="Disordered" evidence="1">
    <location>
        <begin position="60"/>
        <end position="128"/>
    </location>
</feature>
<organism evidence="3 4">
    <name type="scientific">Caulobacter vibrioides (strain NA1000 / CB15N)</name>
    <name type="common">Caulobacter crescentus</name>
    <dbReference type="NCBI Taxonomy" id="565050"/>
    <lineage>
        <taxon>Bacteria</taxon>
        <taxon>Pseudomonadati</taxon>
        <taxon>Pseudomonadota</taxon>
        <taxon>Alphaproteobacteria</taxon>
        <taxon>Caulobacterales</taxon>
        <taxon>Caulobacteraceae</taxon>
        <taxon>Caulobacter</taxon>
    </lineage>
</organism>
<dbReference type="RefSeq" id="WP_010920488.1">
    <property type="nucleotide sequence ID" value="NC_011916.1"/>
</dbReference>
<feature type="region of interest" description="Disordered" evidence="1">
    <location>
        <begin position="149"/>
        <end position="204"/>
    </location>
</feature>
<accession>A0A0H3CBA9</accession>
<feature type="compositionally biased region" description="Low complexity" evidence="1">
    <location>
        <begin position="63"/>
        <end position="103"/>
    </location>
</feature>
<dbReference type="PATRIC" id="fig|565050.3.peg.2665"/>
<name>A0A0H3CBA9_CAUVN</name>
<feature type="signal peptide" evidence="2">
    <location>
        <begin position="1"/>
        <end position="18"/>
    </location>
</feature>